<protein>
    <submittedName>
        <fullName evidence="1">Uncharacterized protein</fullName>
    </submittedName>
</protein>
<proteinExistence type="predicted"/>
<dbReference type="EMBL" id="KB445811">
    <property type="protein sequence ID" value="EMD32491.1"/>
    <property type="molecule type" value="Genomic_DNA"/>
</dbReference>
<reference evidence="1 2" key="1">
    <citation type="journal article" date="2012" name="Proc. Natl. Acad. Sci. U.S.A.">
        <title>Comparative genomics of Ceriporiopsis subvermispora and Phanerochaete chrysosporium provide insight into selective ligninolysis.</title>
        <authorList>
            <person name="Fernandez-Fueyo E."/>
            <person name="Ruiz-Duenas F.J."/>
            <person name="Ferreira P."/>
            <person name="Floudas D."/>
            <person name="Hibbett D.S."/>
            <person name="Canessa P."/>
            <person name="Larrondo L.F."/>
            <person name="James T.Y."/>
            <person name="Seelenfreund D."/>
            <person name="Lobos S."/>
            <person name="Polanco R."/>
            <person name="Tello M."/>
            <person name="Honda Y."/>
            <person name="Watanabe T."/>
            <person name="Watanabe T."/>
            <person name="Ryu J.S."/>
            <person name="Kubicek C.P."/>
            <person name="Schmoll M."/>
            <person name="Gaskell J."/>
            <person name="Hammel K.E."/>
            <person name="St John F.J."/>
            <person name="Vanden Wymelenberg A."/>
            <person name="Sabat G."/>
            <person name="Splinter BonDurant S."/>
            <person name="Syed K."/>
            <person name="Yadav J.S."/>
            <person name="Doddapaneni H."/>
            <person name="Subramanian V."/>
            <person name="Lavin J.L."/>
            <person name="Oguiza J.A."/>
            <person name="Perez G."/>
            <person name="Pisabarro A.G."/>
            <person name="Ramirez L."/>
            <person name="Santoyo F."/>
            <person name="Master E."/>
            <person name="Coutinho P.M."/>
            <person name="Henrissat B."/>
            <person name="Lombard V."/>
            <person name="Magnuson J.K."/>
            <person name="Kuees U."/>
            <person name="Hori C."/>
            <person name="Igarashi K."/>
            <person name="Samejima M."/>
            <person name="Held B.W."/>
            <person name="Barry K.W."/>
            <person name="LaButti K.M."/>
            <person name="Lapidus A."/>
            <person name="Lindquist E.A."/>
            <person name="Lucas S.M."/>
            <person name="Riley R."/>
            <person name="Salamov A.A."/>
            <person name="Hoffmeister D."/>
            <person name="Schwenk D."/>
            <person name="Hadar Y."/>
            <person name="Yarden O."/>
            <person name="de Vries R.P."/>
            <person name="Wiebenga A."/>
            <person name="Stenlid J."/>
            <person name="Eastwood D."/>
            <person name="Grigoriev I.V."/>
            <person name="Berka R.M."/>
            <person name="Blanchette R.A."/>
            <person name="Kersten P."/>
            <person name="Martinez A.T."/>
            <person name="Vicuna R."/>
            <person name="Cullen D."/>
        </authorList>
    </citation>
    <scope>NUCLEOTIDE SEQUENCE [LARGE SCALE GENOMIC DNA]</scope>
    <source>
        <strain evidence="1 2">B</strain>
    </source>
</reference>
<dbReference type="OrthoDB" id="432234at2759"/>
<keyword evidence="2" id="KW-1185">Reference proteome</keyword>
<organism evidence="1 2">
    <name type="scientific">Ceriporiopsis subvermispora (strain B)</name>
    <name type="common">White-rot fungus</name>
    <name type="synonym">Gelatoporia subvermispora</name>
    <dbReference type="NCBI Taxonomy" id="914234"/>
    <lineage>
        <taxon>Eukaryota</taxon>
        <taxon>Fungi</taxon>
        <taxon>Dikarya</taxon>
        <taxon>Basidiomycota</taxon>
        <taxon>Agaricomycotina</taxon>
        <taxon>Agaricomycetes</taxon>
        <taxon>Polyporales</taxon>
        <taxon>Gelatoporiaceae</taxon>
        <taxon>Gelatoporia</taxon>
    </lineage>
</organism>
<feature type="non-terminal residue" evidence="1">
    <location>
        <position position="89"/>
    </location>
</feature>
<evidence type="ECO:0000313" key="2">
    <source>
        <dbReference type="Proteomes" id="UP000016930"/>
    </source>
</evidence>
<accession>M2R0W9</accession>
<evidence type="ECO:0000313" key="1">
    <source>
        <dbReference type="EMBL" id="EMD32491.1"/>
    </source>
</evidence>
<dbReference type="HOGENOM" id="CLU_169366_0_0_1"/>
<dbReference type="Proteomes" id="UP000016930">
    <property type="component" value="Unassembled WGS sequence"/>
</dbReference>
<name>M2R0W9_CERS8</name>
<sequence length="89" mass="9671">MHSGQGGRRLGKIPLVIGMRVIVTQNFDVDGGVVNGSMGILKRIRYVEDAKGRRYAKSCVVKLDEAVADGMRDMGPSEVPILADEVHFS</sequence>
<gene>
    <name evidence="1" type="ORF">CERSUDRAFT_58649</name>
</gene>
<dbReference type="AlphaFoldDB" id="M2R0W9"/>